<keyword evidence="3" id="KW-1185">Reference proteome</keyword>
<protein>
    <submittedName>
        <fullName evidence="2">Uncharacterized protein</fullName>
    </submittedName>
</protein>
<reference evidence="2 3" key="1">
    <citation type="submission" date="2018-01" db="EMBL/GenBank/DDBJ databases">
        <title>A novel member of the phylum Bacteroidetes isolated from glacier ice.</title>
        <authorList>
            <person name="Liu Q."/>
            <person name="Xin Y.-H."/>
        </authorList>
    </citation>
    <scope>NUCLEOTIDE SEQUENCE [LARGE SCALE GENOMIC DNA]</scope>
    <source>
        <strain evidence="2 3">RB1R16</strain>
    </source>
</reference>
<feature type="transmembrane region" description="Helical" evidence="1">
    <location>
        <begin position="6"/>
        <end position="26"/>
    </location>
</feature>
<keyword evidence="1" id="KW-0472">Membrane</keyword>
<name>A0A2S7T152_9BACT</name>
<organism evidence="2 3">
    <name type="scientific">Flavipsychrobacter stenotrophus</name>
    <dbReference type="NCBI Taxonomy" id="2077091"/>
    <lineage>
        <taxon>Bacteria</taxon>
        <taxon>Pseudomonadati</taxon>
        <taxon>Bacteroidota</taxon>
        <taxon>Chitinophagia</taxon>
        <taxon>Chitinophagales</taxon>
        <taxon>Chitinophagaceae</taxon>
        <taxon>Flavipsychrobacter</taxon>
    </lineage>
</organism>
<keyword evidence="1" id="KW-0812">Transmembrane</keyword>
<comment type="caution">
    <text evidence="2">The sequence shown here is derived from an EMBL/GenBank/DDBJ whole genome shotgun (WGS) entry which is preliminary data.</text>
</comment>
<proteinExistence type="predicted"/>
<evidence type="ECO:0000256" key="1">
    <source>
        <dbReference type="SAM" id="Phobius"/>
    </source>
</evidence>
<sequence>MPDCARWVFGSAQLLCPTAYLLFFVLPQRKVTKESGHFCELLRTQKEPGSVLLWLARPLFASSANASCSPSVVLKFEVMPDGNEI</sequence>
<gene>
    <name evidence="2" type="ORF">CJD36_002820</name>
</gene>
<dbReference type="Proteomes" id="UP000239872">
    <property type="component" value="Unassembled WGS sequence"/>
</dbReference>
<keyword evidence="1" id="KW-1133">Transmembrane helix</keyword>
<accession>A0A2S7T152</accession>
<evidence type="ECO:0000313" key="3">
    <source>
        <dbReference type="Proteomes" id="UP000239872"/>
    </source>
</evidence>
<evidence type="ECO:0000313" key="2">
    <source>
        <dbReference type="EMBL" id="PQJ12694.1"/>
    </source>
</evidence>
<dbReference type="EMBL" id="PPSL01000001">
    <property type="protein sequence ID" value="PQJ12694.1"/>
    <property type="molecule type" value="Genomic_DNA"/>
</dbReference>
<dbReference type="AlphaFoldDB" id="A0A2S7T152"/>